<dbReference type="Gene3D" id="3.40.50.10490">
    <property type="entry name" value="Glucose-6-phosphate isomerase like protein, domain 1"/>
    <property type="match status" value="2"/>
</dbReference>
<protein>
    <recommendedName>
        <fullName evidence="3">SIS domain-containing protein</fullName>
    </recommendedName>
</protein>
<reference evidence="4 5" key="1">
    <citation type="journal article" date="2015" name="Microbiome">
        <title>Genomic resolution of linkages in carbon, nitrogen, and sulfur cycling among widespread estuary sediment bacteria.</title>
        <authorList>
            <person name="Baker B.J."/>
            <person name="Lazar C.S."/>
            <person name="Teske A.P."/>
            <person name="Dick G.J."/>
        </authorList>
    </citation>
    <scope>NUCLEOTIDE SEQUENCE [LARGE SCALE GENOMIC DNA]</scope>
    <source>
        <strain evidence="4">DG_78</strain>
    </source>
</reference>
<gene>
    <name evidence="4" type="ORF">AMJ52_00115</name>
</gene>
<sequence length="328" mass="37584">MNKSMRSIIYSIPEHIITATNSLPRSGLRKKKYDRIVVCGMGGSGISGEILKALYPQIPIVSNKDYSVHEYCTKKTLGILISYSGNTEETLSNYALLSKRKIDMVVISSNGVLLKKKCRLKITVPAGLPPRGALGYLFTPLPLLLYRFRFIHHNPQKNLIALAAFLKKQRNVIEKHAQQLSKKFINKLPIIYTNSQQFSPVAIRWQCQLNENAKMMAHTNIIPEMNHNEIVGFGRPQSINKNLLLIFLNDPKSHPRNKIRVDIVKEIIKKKSTDVIHIEPKGTNHLQRMFWTIMLGDFISYYCAIREGIDPMPVKRIDYLKKRLSQYT</sequence>
<dbReference type="GO" id="GO:0005975">
    <property type="term" value="P:carbohydrate metabolic process"/>
    <property type="evidence" value="ECO:0007669"/>
    <property type="project" value="InterPro"/>
</dbReference>
<dbReference type="NCBIfam" id="NF006426">
    <property type="entry name" value="PRK08674.1-6"/>
    <property type="match status" value="1"/>
</dbReference>
<organism evidence="4 5">
    <name type="scientific">candidate division TA06 bacterium DG_78</name>
    <dbReference type="NCBI Taxonomy" id="1703772"/>
    <lineage>
        <taxon>Bacteria</taxon>
        <taxon>Bacteria division TA06</taxon>
    </lineage>
</organism>
<proteinExistence type="inferred from homology"/>
<keyword evidence="2" id="KW-0413">Isomerase</keyword>
<evidence type="ECO:0000313" key="4">
    <source>
        <dbReference type="EMBL" id="KPJ74558.1"/>
    </source>
</evidence>
<dbReference type="CDD" id="cd05637">
    <property type="entry name" value="SIS_PGI_PMI_2"/>
    <property type="match status" value="1"/>
</dbReference>
<dbReference type="Pfam" id="PF01380">
    <property type="entry name" value="SIS"/>
    <property type="match status" value="1"/>
</dbReference>
<dbReference type="AlphaFoldDB" id="A0A0S7YIL8"/>
<dbReference type="GO" id="GO:0097367">
    <property type="term" value="F:carbohydrate derivative binding"/>
    <property type="evidence" value="ECO:0007669"/>
    <property type="project" value="InterPro"/>
</dbReference>
<accession>A0A0S7YIL8</accession>
<comment type="similarity">
    <text evidence="1">Belongs to the PGI/PMI family.</text>
</comment>
<dbReference type="EMBL" id="LJNI01000001">
    <property type="protein sequence ID" value="KPJ74558.1"/>
    <property type="molecule type" value="Genomic_DNA"/>
</dbReference>
<dbReference type="InterPro" id="IPR046348">
    <property type="entry name" value="SIS_dom_sf"/>
</dbReference>
<dbReference type="GO" id="GO:0004476">
    <property type="term" value="F:mannose-6-phosphate isomerase activity"/>
    <property type="evidence" value="ECO:0007669"/>
    <property type="project" value="InterPro"/>
</dbReference>
<feature type="domain" description="SIS" evidence="3">
    <location>
        <begin position="24"/>
        <end position="170"/>
    </location>
</feature>
<comment type="caution">
    <text evidence="4">The sequence shown here is derived from an EMBL/GenBank/DDBJ whole genome shotgun (WGS) entry which is preliminary data.</text>
</comment>
<evidence type="ECO:0000256" key="2">
    <source>
        <dbReference type="ARBA" id="ARBA00023235"/>
    </source>
</evidence>
<dbReference type="NCBIfam" id="NF006423">
    <property type="entry name" value="PRK08674.1-2"/>
    <property type="match status" value="1"/>
</dbReference>
<dbReference type="InterPro" id="IPR019490">
    <property type="entry name" value="Glu6P/Mann6P_isomerase_C"/>
</dbReference>
<dbReference type="PROSITE" id="PS51464">
    <property type="entry name" value="SIS"/>
    <property type="match status" value="1"/>
</dbReference>
<dbReference type="InterPro" id="IPR001347">
    <property type="entry name" value="SIS_dom"/>
</dbReference>
<dbReference type="Proteomes" id="UP000051012">
    <property type="component" value="Unassembled WGS sequence"/>
</dbReference>
<dbReference type="PATRIC" id="fig|1703772.3.peg.23"/>
<evidence type="ECO:0000313" key="5">
    <source>
        <dbReference type="Proteomes" id="UP000051012"/>
    </source>
</evidence>
<evidence type="ECO:0000256" key="1">
    <source>
        <dbReference type="ARBA" id="ARBA00010523"/>
    </source>
</evidence>
<dbReference type="GO" id="GO:0004347">
    <property type="term" value="F:glucose-6-phosphate isomerase activity"/>
    <property type="evidence" value="ECO:0007669"/>
    <property type="project" value="InterPro"/>
</dbReference>
<dbReference type="SUPFAM" id="SSF53697">
    <property type="entry name" value="SIS domain"/>
    <property type="match status" value="1"/>
</dbReference>
<dbReference type="GO" id="GO:1901135">
    <property type="term" value="P:carbohydrate derivative metabolic process"/>
    <property type="evidence" value="ECO:0007669"/>
    <property type="project" value="InterPro"/>
</dbReference>
<dbReference type="NCBIfam" id="TIGR02128">
    <property type="entry name" value="G6PI_arch"/>
    <property type="match status" value="1"/>
</dbReference>
<evidence type="ECO:0000259" key="3">
    <source>
        <dbReference type="PROSITE" id="PS51464"/>
    </source>
</evidence>
<dbReference type="Pfam" id="PF10432">
    <property type="entry name" value="bact-PGI_C"/>
    <property type="match status" value="1"/>
</dbReference>
<name>A0A0S7YIL8_UNCT6</name>